<organism evidence="1 2">
    <name type="scientific">Microbacterium horticulturae</name>
    <dbReference type="NCBI Taxonomy" id="3028316"/>
    <lineage>
        <taxon>Bacteria</taxon>
        <taxon>Bacillati</taxon>
        <taxon>Actinomycetota</taxon>
        <taxon>Actinomycetes</taxon>
        <taxon>Micrococcales</taxon>
        <taxon>Microbacteriaceae</taxon>
        <taxon>Microbacterium</taxon>
    </lineage>
</organism>
<reference evidence="1 2" key="1">
    <citation type="submission" date="2023-03" db="EMBL/GenBank/DDBJ databases">
        <title>Genome sequence of Microbacterium sp. KACC 23027.</title>
        <authorList>
            <person name="Kim S."/>
            <person name="Heo J."/>
            <person name="Kwon S.-W."/>
        </authorList>
    </citation>
    <scope>NUCLEOTIDE SEQUENCE [LARGE SCALE GENOMIC DNA]</scope>
    <source>
        <strain evidence="1 2">KACC 23027</strain>
    </source>
</reference>
<dbReference type="Proteomes" id="UP001214553">
    <property type="component" value="Chromosome"/>
</dbReference>
<proteinExistence type="predicted"/>
<accession>A0ABY8BX78</accession>
<evidence type="ECO:0000313" key="2">
    <source>
        <dbReference type="Proteomes" id="UP001214553"/>
    </source>
</evidence>
<dbReference type="RefSeq" id="WP_275278126.1">
    <property type="nucleotide sequence ID" value="NZ_CP119108.1"/>
</dbReference>
<name>A0ABY8BX78_9MICO</name>
<gene>
    <name evidence="1" type="ORF">PU630_16400</name>
</gene>
<protein>
    <submittedName>
        <fullName evidence="1">Uncharacterized protein</fullName>
    </submittedName>
</protein>
<dbReference type="EMBL" id="CP119108">
    <property type="protein sequence ID" value="WEG08799.1"/>
    <property type="molecule type" value="Genomic_DNA"/>
</dbReference>
<sequence>MFTRLAGAVIERYVPAQPLSSESAQLERLQRTVGAHRLVMGQPRQEDLLRYIGERDADVEWMRIDLSPHG</sequence>
<evidence type="ECO:0000313" key="1">
    <source>
        <dbReference type="EMBL" id="WEG08799.1"/>
    </source>
</evidence>
<keyword evidence="2" id="KW-1185">Reference proteome</keyword>